<proteinExistence type="predicted"/>
<sequence>MLLGPSSTAEATAIAFGFTGPLHSQRSIGVKEESFVVGIDWDDSFDVVEIENDLTLHCIGWDGIGSDLIGLDVEDYLIGYGIGVEG</sequence>
<reference evidence="1 2" key="1">
    <citation type="submission" date="2024-11" db="EMBL/GenBank/DDBJ databases">
        <title>A near-complete genome assembly of Cinchona calisaya.</title>
        <authorList>
            <person name="Lian D.C."/>
            <person name="Zhao X.W."/>
            <person name="Wei L."/>
        </authorList>
    </citation>
    <scope>NUCLEOTIDE SEQUENCE [LARGE SCALE GENOMIC DNA]</scope>
    <source>
        <tissue evidence="1">Nenye</tissue>
    </source>
</reference>
<evidence type="ECO:0000313" key="1">
    <source>
        <dbReference type="EMBL" id="KAL3513111.1"/>
    </source>
</evidence>
<gene>
    <name evidence="1" type="ORF">ACH5RR_025828</name>
</gene>
<comment type="caution">
    <text evidence="1">The sequence shown here is derived from an EMBL/GenBank/DDBJ whole genome shotgun (WGS) entry which is preliminary data.</text>
</comment>
<protein>
    <submittedName>
        <fullName evidence="1">Uncharacterized protein</fullName>
    </submittedName>
</protein>
<dbReference type="Proteomes" id="UP001630127">
    <property type="component" value="Unassembled WGS sequence"/>
</dbReference>
<organism evidence="1 2">
    <name type="scientific">Cinchona calisaya</name>
    <dbReference type="NCBI Taxonomy" id="153742"/>
    <lineage>
        <taxon>Eukaryota</taxon>
        <taxon>Viridiplantae</taxon>
        <taxon>Streptophyta</taxon>
        <taxon>Embryophyta</taxon>
        <taxon>Tracheophyta</taxon>
        <taxon>Spermatophyta</taxon>
        <taxon>Magnoliopsida</taxon>
        <taxon>eudicotyledons</taxon>
        <taxon>Gunneridae</taxon>
        <taxon>Pentapetalae</taxon>
        <taxon>asterids</taxon>
        <taxon>lamiids</taxon>
        <taxon>Gentianales</taxon>
        <taxon>Rubiaceae</taxon>
        <taxon>Cinchonoideae</taxon>
        <taxon>Cinchoneae</taxon>
        <taxon>Cinchona</taxon>
    </lineage>
</organism>
<name>A0ABD2Z0S1_9GENT</name>
<accession>A0ABD2Z0S1</accession>
<evidence type="ECO:0000313" key="2">
    <source>
        <dbReference type="Proteomes" id="UP001630127"/>
    </source>
</evidence>
<dbReference type="AlphaFoldDB" id="A0ABD2Z0S1"/>
<dbReference type="EMBL" id="JBJUIK010000011">
    <property type="protein sequence ID" value="KAL3513111.1"/>
    <property type="molecule type" value="Genomic_DNA"/>
</dbReference>
<keyword evidence="2" id="KW-1185">Reference proteome</keyword>